<evidence type="ECO:0000256" key="6">
    <source>
        <dbReference type="ARBA" id="ARBA00022741"/>
    </source>
</evidence>
<dbReference type="STRING" id="1437059.A6A05_00805"/>
<dbReference type="AlphaFoldDB" id="A0A178MWC7"/>
<dbReference type="GO" id="GO:0000049">
    <property type="term" value="F:tRNA binding"/>
    <property type="evidence" value="ECO:0007669"/>
    <property type="project" value="TreeGrafter"/>
</dbReference>
<dbReference type="GO" id="GO:0000166">
    <property type="term" value="F:nucleotide binding"/>
    <property type="evidence" value="ECO:0007669"/>
    <property type="project" value="UniProtKB-KW"/>
</dbReference>
<keyword evidence="7" id="KW-0460">Magnesium</keyword>
<dbReference type="InterPro" id="IPR032828">
    <property type="entry name" value="PolyA_RNA-bd"/>
</dbReference>
<name>A0A178MWC7_9PROT</name>
<sequence>MIATRSSSEPVGQLSPQDWLDAPETQAVLDALTADGSEVRFVGGCVRDAVLKRPIKDIDIATHDPPQVVMALLDDAGIHCIPTGIDHGTVTAVIGKAHYEITTLREDVETFGRHARVAFTDDWTADAARRDFTMNAMFADRQGRVYDPFDGLSDLGAGRVVFVGNPQRRLEEDVLRLLRFFRFHAHYGRPPMNESALAACRRMAHRLVELSGERVAGEFVRLMQAPDPAAVMLVMHGLGILAHVLPEAAAFGRLRVLCWLETRAMVRPGLGIDWLRRLGAVLDTDVAGARTVGERLKMSAVQTARLVSIAAPKVRLDPGMDGPAIRRALRMVGADTFRDLLLVAWAEARAIDGRANSTESARWITLLDECDAWQPVELPVRGADCLELGVPKGPRIGQVLALVDQWWEERDYRPGRDACLARLRELVGQG</sequence>
<dbReference type="PANTHER" id="PTHR46173:SF1">
    <property type="entry name" value="CCA TRNA NUCLEOTIDYLTRANSFERASE 1, MITOCHONDRIAL"/>
    <property type="match status" value="1"/>
</dbReference>
<dbReference type="SUPFAM" id="SSF81891">
    <property type="entry name" value="Poly A polymerase C-terminal region-like"/>
    <property type="match status" value="1"/>
</dbReference>
<keyword evidence="5" id="KW-0479">Metal-binding</keyword>
<dbReference type="Gene3D" id="1.10.3090.10">
    <property type="entry name" value="cca-adding enzyme, domain 2"/>
    <property type="match status" value="1"/>
</dbReference>
<evidence type="ECO:0000313" key="11">
    <source>
        <dbReference type="EMBL" id="OAN55132.1"/>
    </source>
</evidence>
<dbReference type="Pfam" id="PF12627">
    <property type="entry name" value="PolyA_pol_RNAbd"/>
    <property type="match status" value="1"/>
</dbReference>
<organism evidence="11 12">
    <name type="scientific">Magnetospirillum moscoviense</name>
    <dbReference type="NCBI Taxonomy" id="1437059"/>
    <lineage>
        <taxon>Bacteria</taxon>
        <taxon>Pseudomonadati</taxon>
        <taxon>Pseudomonadota</taxon>
        <taxon>Alphaproteobacteria</taxon>
        <taxon>Rhodospirillales</taxon>
        <taxon>Rhodospirillaceae</taxon>
        <taxon>Magnetospirillum</taxon>
    </lineage>
</organism>
<comment type="similarity">
    <text evidence="8">Belongs to the tRNA nucleotidyltransferase/poly(A) polymerase family.</text>
</comment>
<keyword evidence="8" id="KW-0694">RNA-binding</keyword>
<keyword evidence="12" id="KW-1185">Reference proteome</keyword>
<reference evidence="11 12" key="1">
    <citation type="submission" date="2016-04" db="EMBL/GenBank/DDBJ databases">
        <title>Draft genome sequence of freshwater magnetotactic bacteria Magnetospirillum marisnigri SP-1 and Magnetospirillum moscoviense BB-1.</title>
        <authorList>
            <person name="Koziaeva V."/>
            <person name="Dziuba M.V."/>
            <person name="Ivanov T.M."/>
            <person name="Kuznetsov B."/>
            <person name="Grouzdev D.S."/>
        </authorList>
    </citation>
    <scope>NUCLEOTIDE SEQUENCE [LARGE SCALE GENOMIC DNA]</scope>
    <source>
        <strain evidence="11 12">BB-1</strain>
    </source>
</reference>
<evidence type="ECO:0000256" key="2">
    <source>
        <dbReference type="ARBA" id="ARBA00022679"/>
    </source>
</evidence>
<evidence type="ECO:0000259" key="10">
    <source>
        <dbReference type="Pfam" id="PF12627"/>
    </source>
</evidence>
<dbReference type="Proteomes" id="UP000078543">
    <property type="component" value="Unassembled WGS sequence"/>
</dbReference>
<dbReference type="GO" id="GO:0046872">
    <property type="term" value="F:metal ion binding"/>
    <property type="evidence" value="ECO:0007669"/>
    <property type="project" value="UniProtKB-KW"/>
</dbReference>
<dbReference type="OrthoDB" id="9805698at2"/>
<evidence type="ECO:0000259" key="9">
    <source>
        <dbReference type="Pfam" id="PF01743"/>
    </source>
</evidence>
<evidence type="ECO:0000256" key="8">
    <source>
        <dbReference type="RuleBase" id="RU003953"/>
    </source>
</evidence>
<dbReference type="GO" id="GO:0016779">
    <property type="term" value="F:nucleotidyltransferase activity"/>
    <property type="evidence" value="ECO:0007669"/>
    <property type="project" value="UniProtKB-KW"/>
</dbReference>
<dbReference type="InterPro" id="IPR043519">
    <property type="entry name" value="NT_sf"/>
</dbReference>
<dbReference type="GO" id="GO:0008033">
    <property type="term" value="P:tRNA processing"/>
    <property type="evidence" value="ECO:0007669"/>
    <property type="project" value="UniProtKB-KW"/>
</dbReference>
<accession>A0A178MWC7</accession>
<keyword evidence="2 8" id="KW-0808">Transferase</keyword>
<evidence type="ECO:0000256" key="5">
    <source>
        <dbReference type="ARBA" id="ARBA00022723"/>
    </source>
</evidence>
<gene>
    <name evidence="11" type="ORF">A6A05_00805</name>
</gene>
<dbReference type="PANTHER" id="PTHR46173">
    <property type="entry name" value="CCA TRNA NUCLEOTIDYLTRANSFERASE 1, MITOCHONDRIAL"/>
    <property type="match status" value="1"/>
</dbReference>
<feature type="domain" description="Poly A polymerase head" evidence="9">
    <location>
        <begin position="40"/>
        <end position="160"/>
    </location>
</feature>
<protein>
    <submittedName>
        <fullName evidence="11">tRNA nucleotidyltransferase</fullName>
    </submittedName>
</protein>
<evidence type="ECO:0000256" key="7">
    <source>
        <dbReference type="ARBA" id="ARBA00022842"/>
    </source>
</evidence>
<keyword evidence="4" id="KW-0548">Nucleotidyltransferase</keyword>
<comment type="cofactor">
    <cofactor evidence="1">
        <name>Mg(2+)</name>
        <dbReference type="ChEBI" id="CHEBI:18420"/>
    </cofactor>
</comment>
<comment type="caution">
    <text evidence="11">The sequence shown here is derived from an EMBL/GenBank/DDBJ whole genome shotgun (WGS) entry which is preliminary data.</text>
</comment>
<feature type="domain" description="tRNA nucleotidyltransferase/poly(A) polymerase RNA and SrmB- binding" evidence="10">
    <location>
        <begin position="194"/>
        <end position="250"/>
    </location>
</feature>
<dbReference type="Gene3D" id="3.30.460.10">
    <property type="entry name" value="Beta Polymerase, domain 2"/>
    <property type="match status" value="1"/>
</dbReference>
<evidence type="ECO:0000256" key="3">
    <source>
        <dbReference type="ARBA" id="ARBA00022694"/>
    </source>
</evidence>
<dbReference type="InterPro" id="IPR002646">
    <property type="entry name" value="PolA_pol_head_dom"/>
</dbReference>
<keyword evidence="6" id="KW-0547">Nucleotide-binding</keyword>
<evidence type="ECO:0000313" key="12">
    <source>
        <dbReference type="Proteomes" id="UP000078543"/>
    </source>
</evidence>
<keyword evidence="3" id="KW-0819">tRNA processing</keyword>
<proteinExistence type="inferred from homology"/>
<dbReference type="RefSeq" id="WP_068498264.1">
    <property type="nucleotide sequence ID" value="NZ_LWQU01000104.1"/>
</dbReference>
<dbReference type="Pfam" id="PF01743">
    <property type="entry name" value="PolyA_pol"/>
    <property type="match status" value="1"/>
</dbReference>
<evidence type="ECO:0000256" key="4">
    <source>
        <dbReference type="ARBA" id="ARBA00022695"/>
    </source>
</evidence>
<dbReference type="InterPro" id="IPR050264">
    <property type="entry name" value="Bact_CCA-adding_enz_type3_sf"/>
</dbReference>
<dbReference type="SUPFAM" id="SSF81301">
    <property type="entry name" value="Nucleotidyltransferase"/>
    <property type="match status" value="1"/>
</dbReference>
<dbReference type="EMBL" id="LWQU01000104">
    <property type="protein sequence ID" value="OAN55132.1"/>
    <property type="molecule type" value="Genomic_DNA"/>
</dbReference>
<evidence type="ECO:0000256" key="1">
    <source>
        <dbReference type="ARBA" id="ARBA00001946"/>
    </source>
</evidence>
<dbReference type="CDD" id="cd05398">
    <property type="entry name" value="NT_ClassII-CCAase"/>
    <property type="match status" value="1"/>
</dbReference>